<proteinExistence type="predicted"/>
<dbReference type="SUPFAM" id="SSF69279">
    <property type="entry name" value="Phage tail proteins"/>
    <property type="match status" value="1"/>
</dbReference>
<comment type="caution">
    <text evidence="1">The sequence shown here is derived from an EMBL/GenBank/DDBJ whole genome shotgun (WGS) entry which is preliminary data.</text>
</comment>
<accession>A0ABQ0YI72</accession>
<protein>
    <submittedName>
        <fullName evidence="1">Mlr6558 protein</fullName>
    </submittedName>
</protein>
<dbReference type="Proteomes" id="UP000325466">
    <property type="component" value="Unassembled WGS sequence"/>
</dbReference>
<dbReference type="EMBL" id="BLAH01000053">
    <property type="protein sequence ID" value="GES36246.1"/>
    <property type="molecule type" value="Genomic_DNA"/>
</dbReference>
<sequence>MELDDAESAELTARVLSVVVTETTEGLFRCELVAGNWSGDPPDGYVFNTRDTVDFGSRLGVRLGDGDRAGSVFHGVVTGIEAHYPESRTPEIVFLAEDRLQDLRMTRRTRSFDDVADADVIREVVNTHGLTPSIDVEGPTHRHIAQLNQSDLAFIRDRAHMLDADLWIDGSTVHVARRSQPRGDEVTLTYNSDLRELSVLADLAHQRSKIVVAGWDVAAKEPIVAEADVAVIHTELGGDIAGVDLLARALTARTETLVHTTPSTSAQARAQADTALRTTARRFVTATGRTEGDARLRVGTRVNLAGLGAGFSGRYTLIEVEHIFDAHHGYQTRFRAERPGLAGAP</sequence>
<evidence type="ECO:0000313" key="1">
    <source>
        <dbReference type="EMBL" id="GES36246.1"/>
    </source>
</evidence>
<organism evidence="1 2">
    <name type="scientific">Rhodococcus aetherivorans</name>
    <dbReference type="NCBI Taxonomy" id="191292"/>
    <lineage>
        <taxon>Bacteria</taxon>
        <taxon>Bacillati</taxon>
        <taxon>Actinomycetota</taxon>
        <taxon>Actinomycetes</taxon>
        <taxon>Mycobacteriales</taxon>
        <taxon>Nocardiaceae</taxon>
        <taxon>Rhodococcus</taxon>
    </lineage>
</organism>
<evidence type="ECO:0000313" key="2">
    <source>
        <dbReference type="Proteomes" id="UP000325466"/>
    </source>
</evidence>
<gene>
    <name evidence="1" type="ORF">RAJCM14343_1497</name>
</gene>
<reference evidence="1 2" key="1">
    <citation type="journal article" date="2018" name="Biodegradation">
        <title>1,4-Dioxane degradation characteristics of Rhodococcus aetherivorans JCM 14343.</title>
        <authorList>
            <person name="Inoue D."/>
            <person name="Tsunoda T."/>
            <person name="Yamamoto N."/>
            <person name="Ike M."/>
            <person name="Sei K."/>
        </authorList>
    </citation>
    <scope>NUCLEOTIDE SEQUENCE [LARGE SCALE GENOMIC DNA]</scope>
    <source>
        <strain evidence="1 2">JCM 14343</strain>
    </source>
</reference>
<name>A0ABQ0YI72_9NOCA</name>
<dbReference type="Pfam" id="PF05954">
    <property type="entry name" value="Phage_GPD"/>
    <property type="match status" value="1"/>
</dbReference>
<keyword evidence="2" id="KW-1185">Reference proteome</keyword>